<comment type="caution">
    <text evidence="7">The sequence shown here is derived from an EMBL/GenBank/DDBJ whole genome shotgun (WGS) entry which is preliminary data.</text>
</comment>
<dbReference type="PANTHER" id="PTHR24058:SF17">
    <property type="entry name" value="HOMEODOMAIN INTERACTING PROTEIN KINASE, ISOFORM D"/>
    <property type="match status" value="1"/>
</dbReference>
<keyword evidence="2" id="KW-0808">Transferase</keyword>
<dbReference type="InterPro" id="IPR050494">
    <property type="entry name" value="Ser_Thr_dual-spec_kinase"/>
</dbReference>
<sequence>MRRWEDKREEGCGAPEVILGLDYSEQIDMWSLGLIAAEVTLGFSMFPGSNEYDVMKFIVDTLAQPPDHLLNCGQYSTYYFNVESRYNQQIWNLKTPEEYAGQTGHQQQDTRPFYIRSLDVLEDIMCFSNEAVHKQHLNFVDLKIYVQTEEAKRSRMCFPAPKLREIPTMAPELLIVIVASVSCVVFCIIILTLVTVLCRKDPLCCGFRPHRTEHYTDESPQYNSRHSLIGINHNEHNAAINQGALGSQLPGGLFIIGMPNDYHLGGPLPRLPSYESVRKKDRQRHIHNLIANRFGLSGCPDELALNMLHHNISFVTSPSSLHQHMKKPFGIPLKFDLQICRLWMFTCQSIHKINHTSVMPQQPQSTIQSTPRLGLLVLTSAELPDGSRVRCQATA</sequence>
<dbReference type="EMBL" id="CAWUFR010000766">
    <property type="protein sequence ID" value="CAK6981055.1"/>
    <property type="molecule type" value="Genomic_DNA"/>
</dbReference>
<keyword evidence="5" id="KW-0067">ATP-binding</keyword>
<dbReference type="GO" id="GO:0005524">
    <property type="term" value="F:ATP binding"/>
    <property type="evidence" value="ECO:0007669"/>
    <property type="project" value="UniProtKB-KW"/>
</dbReference>
<dbReference type="GO" id="GO:0004713">
    <property type="term" value="F:protein tyrosine kinase activity"/>
    <property type="evidence" value="ECO:0007669"/>
    <property type="project" value="TreeGrafter"/>
</dbReference>
<evidence type="ECO:0000256" key="3">
    <source>
        <dbReference type="ARBA" id="ARBA00022741"/>
    </source>
</evidence>
<gene>
    <name evidence="7" type="ORF">FSCOSCO3_A037547</name>
</gene>
<dbReference type="AlphaFoldDB" id="A0AAV1QCG3"/>
<keyword evidence="8" id="KW-1185">Reference proteome</keyword>
<accession>A0AAV1QCG3</accession>
<name>A0AAV1QCG3_SCOSC</name>
<dbReference type="Gene3D" id="1.10.510.10">
    <property type="entry name" value="Transferase(Phosphotransferase) domain 1"/>
    <property type="match status" value="1"/>
</dbReference>
<evidence type="ECO:0000256" key="1">
    <source>
        <dbReference type="ARBA" id="ARBA00022527"/>
    </source>
</evidence>
<dbReference type="Proteomes" id="UP001314229">
    <property type="component" value="Unassembled WGS sequence"/>
</dbReference>
<organism evidence="7 8">
    <name type="scientific">Scomber scombrus</name>
    <name type="common">Atlantic mackerel</name>
    <name type="synonym">Scomber vernalis</name>
    <dbReference type="NCBI Taxonomy" id="13677"/>
    <lineage>
        <taxon>Eukaryota</taxon>
        <taxon>Metazoa</taxon>
        <taxon>Chordata</taxon>
        <taxon>Craniata</taxon>
        <taxon>Vertebrata</taxon>
        <taxon>Euteleostomi</taxon>
        <taxon>Actinopterygii</taxon>
        <taxon>Neopterygii</taxon>
        <taxon>Teleostei</taxon>
        <taxon>Neoteleostei</taxon>
        <taxon>Acanthomorphata</taxon>
        <taxon>Pelagiaria</taxon>
        <taxon>Scombriformes</taxon>
        <taxon>Scombridae</taxon>
        <taxon>Scomber</taxon>
    </lineage>
</organism>
<keyword evidence="6" id="KW-0812">Transmembrane</keyword>
<keyword evidence="6" id="KW-0472">Membrane</keyword>
<reference evidence="7 8" key="1">
    <citation type="submission" date="2024-01" db="EMBL/GenBank/DDBJ databases">
        <authorList>
            <person name="Alioto T."/>
            <person name="Alioto T."/>
            <person name="Gomez Garrido J."/>
        </authorList>
    </citation>
    <scope>NUCLEOTIDE SEQUENCE [LARGE SCALE GENOMIC DNA]</scope>
</reference>
<protein>
    <submittedName>
        <fullName evidence="7">Uncharacterized protein LOC122971373 isoform X2</fullName>
    </submittedName>
</protein>
<keyword evidence="6" id="KW-1133">Transmembrane helix</keyword>
<dbReference type="GO" id="GO:0005737">
    <property type="term" value="C:cytoplasm"/>
    <property type="evidence" value="ECO:0007669"/>
    <property type="project" value="TreeGrafter"/>
</dbReference>
<dbReference type="SUPFAM" id="SSF56112">
    <property type="entry name" value="Protein kinase-like (PK-like)"/>
    <property type="match status" value="1"/>
</dbReference>
<keyword evidence="1" id="KW-0723">Serine/threonine-protein kinase</keyword>
<proteinExistence type="predicted"/>
<evidence type="ECO:0000256" key="2">
    <source>
        <dbReference type="ARBA" id="ARBA00022679"/>
    </source>
</evidence>
<dbReference type="InterPro" id="IPR011009">
    <property type="entry name" value="Kinase-like_dom_sf"/>
</dbReference>
<evidence type="ECO:0000313" key="8">
    <source>
        <dbReference type="Proteomes" id="UP001314229"/>
    </source>
</evidence>
<dbReference type="PANTHER" id="PTHR24058">
    <property type="entry name" value="DUAL SPECIFICITY PROTEIN KINASE"/>
    <property type="match status" value="1"/>
</dbReference>
<keyword evidence="3" id="KW-0547">Nucleotide-binding</keyword>
<evidence type="ECO:0000256" key="4">
    <source>
        <dbReference type="ARBA" id="ARBA00022777"/>
    </source>
</evidence>
<evidence type="ECO:0000313" key="7">
    <source>
        <dbReference type="EMBL" id="CAK6981055.1"/>
    </source>
</evidence>
<evidence type="ECO:0000256" key="5">
    <source>
        <dbReference type="ARBA" id="ARBA00022840"/>
    </source>
</evidence>
<feature type="transmembrane region" description="Helical" evidence="6">
    <location>
        <begin position="173"/>
        <end position="197"/>
    </location>
</feature>
<keyword evidence="4" id="KW-0418">Kinase</keyword>
<dbReference type="GO" id="GO:0004674">
    <property type="term" value="F:protein serine/threonine kinase activity"/>
    <property type="evidence" value="ECO:0007669"/>
    <property type="project" value="UniProtKB-KW"/>
</dbReference>
<evidence type="ECO:0000256" key="6">
    <source>
        <dbReference type="SAM" id="Phobius"/>
    </source>
</evidence>
<dbReference type="GO" id="GO:0005634">
    <property type="term" value="C:nucleus"/>
    <property type="evidence" value="ECO:0007669"/>
    <property type="project" value="TreeGrafter"/>
</dbReference>